<dbReference type="EC" id="4.4.1.1" evidence="4"/>
<reference evidence="9 10" key="1">
    <citation type="journal article" date="2020" name="G3 (Bethesda)">
        <title>Improved Reference Genome for Cyclotella cryptica CCMP332, a Model for Cell Wall Morphogenesis, Salinity Adaptation, and Lipid Production in Diatoms (Bacillariophyta).</title>
        <authorList>
            <person name="Roberts W.R."/>
            <person name="Downey K.M."/>
            <person name="Ruck E.C."/>
            <person name="Traller J.C."/>
            <person name="Alverson A.J."/>
        </authorList>
    </citation>
    <scope>NUCLEOTIDE SEQUENCE [LARGE SCALE GENOMIC DNA]</scope>
    <source>
        <strain evidence="9 10">CCMP332</strain>
    </source>
</reference>
<proteinExistence type="inferred from homology"/>
<comment type="similarity">
    <text evidence="3 8">Belongs to the trans-sulfuration enzymes family.</text>
</comment>
<comment type="cofactor">
    <cofactor evidence="1 8">
        <name>pyridoxal 5'-phosphate</name>
        <dbReference type="ChEBI" id="CHEBI:597326"/>
    </cofactor>
</comment>
<dbReference type="SUPFAM" id="SSF53383">
    <property type="entry name" value="PLP-dependent transferases"/>
    <property type="match status" value="1"/>
</dbReference>
<comment type="caution">
    <text evidence="9">The sequence shown here is derived from an EMBL/GenBank/DDBJ whole genome shotgun (WGS) entry which is preliminary data.</text>
</comment>
<name>A0ABD3QJM1_9STRA</name>
<protein>
    <recommendedName>
        <fullName evidence="4">cystathionine gamma-lyase</fullName>
        <ecNumber evidence="4">4.4.1.1</ecNumber>
    </recommendedName>
    <alternativeName>
        <fullName evidence="7">Gamma-cystathionase</fullName>
    </alternativeName>
</protein>
<keyword evidence="6" id="KW-0198">Cysteine biosynthesis</keyword>
<evidence type="ECO:0000313" key="9">
    <source>
        <dbReference type="EMBL" id="KAL3800658.1"/>
    </source>
</evidence>
<dbReference type="PANTHER" id="PTHR11808:SF15">
    <property type="entry name" value="CYSTATHIONINE GAMMA-LYASE"/>
    <property type="match status" value="1"/>
</dbReference>
<dbReference type="GO" id="GO:0019344">
    <property type="term" value="P:cysteine biosynthetic process"/>
    <property type="evidence" value="ECO:0007669"/>
    <property type="project" value="UniProtKB-KW"/>
</dbReference>
<keyword evidence="10" id="KW-1185">Reference proteome</keyword>
<evidence type="ECO:0000256" key="7">
    <source>
        <dbReference type="ARBA" id="ARBA00029853"/>
    </source>
</evidence>
<evidence type="ECO:0000256" key="1">
    <source>
        <dbReference type="ARBA" id="ARBA00001933"/>
    </source>
</evidence>
<accession>A0ABD3QJM1</accession>
<dbReference type="InterPro" id="IPR015421">
    <property type="entry name" value="PyrdxlP-dep_Trfase_major"/>
</dbReference>
<dbReference type="Gene3D" id="3.40.640.10">
    <property type="entry name" value="Type I PLP-dependent aspartate aminotransferase-like (Major domain)"/>
    <property type="match status" value="1"/>
</dbReference>
<evidence type="ECO:0000313" key="10">
    <source>
        <dbReference type="Proteomes" id="UP001516023"/>
    </source>
</evidence>
<dbReference type="AlphaFoldDB" id="A0ABD3QJM1"/>
<evidence type="ECO:0000256" key="2">
    <source>
        <dbReference type="ARBA" id="ARBA00005038"/>
    </source>
</evidence>
<gene>
    <name evidence="9" type="ORF">HJC23_006120</name>
</gene>
<organism evidence="9 10">
    <name type="scientific">Cyclotella cryptica</name>
    <dbReference type="NCBI Taxonomy" id="29204"/>
    <lineage>
        <taxon>Eukaryota</taxon>
        <taxon>Sar</taxon>
        <taxon>Stramenopiles</taxon>
        <taxon>Ochrophyta</taxon>
        <taxon>Bacillariophyta</taxon>
        <taxon>Coscinodiscophyceae</taxon>
        <taxon>Thalassiosirophycidae</taxon>
        <taxon>Stephanodiscales</taxon>
        <taxon>Stephanodiscaceae</taxon>
        <taxon>Cyclotella</taxon>
    </lineage>
</organism>
<dbReference type="Pfam" id="PF01053">
    <property type="entry name" value="Cys_Met_Meta_PP"/>
    <property type="match status" value="1"/>
</dbReference>
<evidence type="ECO:0000256" key="8">
    <source>
        <dbReference type="RuleBase" id="RU362118"/>
    </source>
</evidence>
<comment type="pathway">
    <text evidence="2">Amino-acid biosynthesis; L-cysteine biosynthesis; L-cysteine from L-homocysteine and L-serine: step 2/2.</text>
</comment>
<dbReference type="EMBL" id="JABMIG020000031">
    <property type="protein sequence ID" value="KAL3800658.1"/>
    <property type="molecule type" value="Genomic_DNA"/>
</dbReference>
<keyword evidence="5 8" id="KW-0663">Pyridoxal phosphate</keyword>
<dbReference type="InterPro" id="IPR015424">
    <property type="entry name" value="PyrdxlP-dep_Trfase"/>
</dbReference>
<evidence type="ECO:0000256" key="4">
    <source>
        <dbReference type="ARBA" id="ARBA00012085"/>
    </source>
</evidence>
<dbReference type="PANTHER" id="PTHR11808">
    <property type="entry name" value="TRANS-SULFURATION ENZYME FAMILY MEMBER"/>
    <property type="match status" value="1"/>
</dbReference>
<sequence>MIRFKPFYRTPRQLFPSLCRFASTSGTPETKLLPSAAGTSAYLLRDTLDKERERNALSMSTLLSHAGLPMHNNATKGGVDNKALSPPIILATTYERPPDGNYGENDFIYSRESNPTRKLLEDVMGELETSNSSQHGHEMSGKSAPSYAFSSGMAAIASLILAHKSPVKLLIPQDVYHGVPTQLVTALNDHGVLHQAVDMTNCDELRHIITQEVLKSSGKEGSLIVWMETPSNPLCQVTNIQMVCDIVNEVRSSSTNDKFRITSVVDSTWAPPCITQPLLLGADAVLHSGTKYLGGHSDVLLGIVCPSPFTTQGEWLSERLEAVQSSVGAVASPLECWLTLRGLRTLHLRVERQCRSTWKLAQYLEAHKDVVKCHYPGLKSHPQHAIATQQMRGTKSSTVCEDSGNDSILYGGMLSFEVESEAMAMAVAGAVRIIRRATSLGGTETLIEHRASIEPPERRTSPPGLLRVSVGLEDVKDLWSDLETALMVASKVCLNKEV</sequence>
<dbReference type="InterPro" id="IPR000277">
    <property type="entry name" value="Cys/Met-Metab_PyrdxlP-dep_enz"/>
</dbReference>
<keyword evidence="6" id="KW-0028">Amino-acid biosynthesis</keyword>
<dbReference type="InterPro" id="IPR015422">
    <property type="entry name" value="PyrdxlP-dep_Trfase_small"/>
</dbReference>
<evidence type="ECO:0000256" key="6">
    <source>
        <dbReference type="ARBA" id="ARBA00023192"/>
    </source>
</evidence>
<dbReference type="Gene3D" id="3.90.1150.10">
    <property type="entry name" value="Aspartate Aminotransferase, domain 1"/>
    <property type="match status" value="1"/>
</dbReference>
<evidence type="ECO:0000256" key="5">
    <source>
        <dbReference type="ARBA" id="ARBA00022898"/>
    </source>
</evidence>
<dbReference type="Proteomes" id="UP001516023">
    <property type="component" value="Unassembled WGS sequence"/>
</dbReference>
<evidence type="ECO:0000256" key="3">
    <source>
        <dbReference type="ARBA" id="ARBA00009077"/>
    </source>
</evidence>